<evidence type="ECO:0000313" key="3">
    <source>
        <dbReference type="EMBL" id="CEL65480.1"/>
    </source>
</evidence>
<accession>A0A0F7UA38</accession>
<dbReference type="Gene3D" id="3.90.226.10">
    <property type="entry name" value="2-enoyl-CoA Hydratase, Chain A, domain 1"/>
    <property type="match status" value="1"/>
</dbReference>
<dbReference type="AlphaFoldDB" id="A0A0F7UA38"/>
<feature type="compositionally biased region" description="Basic and acidic residues" evidence="1">
    <location>
        <begin position="208"/>
        <end position="221"/>
    </location>
</feature>
<dbReference type="GO" id="GO:0004176">
    <property type="term" value="F:ATP-dependent peptidase activity"/>
    <property type="evidence" value="ECO:0007669"/>
    <property type="project" value="TreeGrafter"/>
</dbReference>
<feature type="signal peptide" evidence="2">
    <location>
        <begin position="1"/>
        <end position="28"/>
    </location>
</feature>
<dbReference type="PANTHER" id="PTHR10381">
    <property type="entry name" value="ATP-DEPENDENT CLP PROTEASE PROTEOLYTIC SUBUNIT"/>
    <property type="match status" value="1"/>
</dbReference>
<protein>
    <recommendedName>
        <fullName evidence="4">Transmembrane protein</fullName>
    </recommendedName>
</protein>
<sequence length="479" mass="50666">MKYSRPALRRSVLLCLVLYSLSAGPALSSRLSLSQALSSFPLSSGGAERPTTSPVPPVYFSIQPRLIASCKRISLPSFALPPLSQRPLSPSPPLGSPRPSPSTSSPLFPFPSFSSSSTSPSSSSCVYALPSLLTSVPTAPGALSRGSPSFRFASVSFPRRRSVSFSPRVSTRRSRVSSFFRDFPPSTLCQKSALSAAARNFPRSIDDRPLYREGKREGEREEAADDEETWRGVGEFADVLGIPRTRFLHFASPFTPAAGSESLGDGSLVSPFDTEWQPAVALLRGRALSVTPSPSCPDLSSPSSVLSSLPSSLPSSFSSSLPSSFSSSLPSSFPSGSAPSRASHAPSPPFCATVAVGLAWGTAALLLACGTRGFRAATRNASIALRFPRVSLGQGKTAELRSRAEAVLSGQRAQAELLASLLGNAEKEKKREGGENEAQTESRTSDSNATVSDLLRLMRKGAFLTPEEAQDLGIIDHIL</sequence>
<dbReference type="GO" id="GO:0009368">
    <property type="term" value="C:endopeptidase Clp complex"/>
    <property type="evidence" value="ECO:0007669"/>
    <property type="project" value="TreeGrafter"/>
</dbReference>
<dbReference type="GO" id="GO:0051117">
    <property type="term" value="F:ATPase binding"/>
    <property type="evidence" value="ECO:0007669"/>
    <property type="project" value="TreeGrafter"/>
</dbReference>
<feature type="chain" id="PRO_5002523342" description="Transmembrane protein" evidence="2">
    <location>
        <begin position="29"/>
        <end position="479"/>
    </location>
</feature>
<dbReference type="PANTHER" id="PTHR10381:SF72">
    <property type="entry name" value="ATP-DEPENDENT CLP PROTEASE PROTEOLYTIC SUBUNIT-LIKE-RELATED"/>
    <property type="match status" value="1"/>
</dbReference>
<name>A0A0F7UA38_NEOCL</name>
<feature type="region of interest" description="Disordered" evidence="1">
    <location>
        <begin position="423"/>
        <end position="449"/>
    </location>
</feature>
<dbReference type="GO" id="GO:0004252">
    <property type="term" value="F:serine-type endopeptidase activity"/>
    <property type="evidence" value="ECO:0007669"/>
    <property type="project" value="TreeGrafter"/>
</dbReference>
<evidence type="ECO:0000256" key="1">
    <source>
        <dbReference type="SAM" id="MobiDB-lite"/>
    </source>
</evidence>
<dbReference type="EMBL" id="LN714479">
    <property type="protein sequence ID" value="CEL65480.1"/>
    <property type="molecule type" value="Genomic_DNA"/>
</dbReference>
<dbReference type="Pfam" id="PF00574">
    <property type="entry name" value="CLP_protease"/>
    <property type="match status" value="1"/>
</dbReference>
<feature type="region of interest" description="Disordered" evidence="1">
    <location>
        <begin position="208"/>
        <end position="228"/>
    </location>
</feature>
<dbReference type="InterPro" id="IPR029045">
    <property type="entry name" value="ClpP/crotonase-like_dom_sf"/>
</dbReference>
<gene>
    <name evidence="3" type="ORF">BN1204_013230</name>
</gene>
<reference evidence="3" key="1">
    <citation type="journal article" date="2015" name="PLoS ONE">
        <title>Comprehensive Evaluation of Toxoplasma gondii VEG and Neospora caninum LIV Genomes with Tachyzoite Stage Transcriptome and Proteome Defines Novel Transcript Features.</title>
        <authorList>
            <person name="Ramaprasad A."/>
            <person name="Mourier T."/>
            <person name="Naeem R."/>
            <person name="Malas T.B."/>
            <person name="Moussa E."/>
            <person name="Panigrahi A."/>
            <person name="Vermont S.J."/>
            <person name="Otto T.D."/>
            <person name="Wastling J."/>
            <person name="Pain A."/>
        </authorList>
    </citation>
    <scope>NUCLEOTIDE SEQUENCE</scope>
    <source>
        <strain evidence="3">Liverpool</strain>
    </source>
</reference>
<feature type="compositionally biased region" description="Basic and acidic residues" evidence="1">
    <location>
        <begin position="425"/>
        <end position="434"/>
    </location>
</feature>
<dbReference type="SUPFAM" id="SSF52096">
    <property type="entry name" value="ClpP/crotonase"/>
    <property type="match status" value="1"/>
</dbReference>
<feature type="region of interest" description="Disordered" evidence="1">
    <location>
        <begin position="86"/>
        <end position="105"/>
    </location>
</feature>
<evidence type="ECO:0008006" key="4">
    <source>
        <dbReference type="Google" id="ProtNLM"/>
    </source>
</evidence>
<keyword evidence="2" id="KW-0732">Signal</keyword>
<proteinExistence type="predicted"/>
<evidence type="ECO:0000256" key="2">
    <source>
        <dbReference type="SAM" id="SignalP"/>
    </source>
</evidence>
<organism evidence="3">
    <name type="scientific">Neospora caninum (strain Liverpool)</name>
    <dbReference type="NCBI Taxonomy" id="572307"/>
    <lineage>
        <taxon>Eukaryota</taxon>
        <taxon>Sar</taxon>
        <taxon>Alveolata</taxon>
        <taxon>Apicomplexa</taxon>
        <taxon>Conoidasida</taxon>
        <taxon>Coccidia</taxon>
        <taxon>Eucoccidiorida</taxon>
        <taxon>Eimeriorina</taxon>
        <taxon>Sarcocystidae</taxon>
        <taxon>Neospora</taxon>
    </lineage>
</organism>
<feature type="compositionally biased region" description="Polar residues" evidence="1">
    <location>
        <begin position="439"/>
        <end position="449"/>
    </location>
</feature>
<feature type="compositionally biased region" description="Pro residues" evidence="1">
    <location>
        <begin position="89"/>
        <end position="100"/>
    </location>
</feature>
<dbReference type="GO" id="GO:0006515">
    <property type="term" value="P:protein quality control for misfolded or incompletely synthesized proteins"/>
    <property type="evidence" value="ECO:0007669"/>
    <property type="project" value="TreeGrafter"/>
</dbReference>
<dbReference type="InterPro" id="IPR023562">
    <property type="entry name" value="ClpP/TepA"/>
</dbReference>